<protein>
    <submittedName>
        <fullName evidence="1">Uncharacterized protein</fullName>
    </submittedName>
</protein>
<keyword evidence="2" id="KW-1185">Reference proteome</keyword>
<sequence length="57" mass="6455">MSPRVRVREAAKQDKSQVFTALLHHLSPELLISSVTGLKDRQRKVLMVSPGEPFKKI</sequence>
<evidence type="ECO:0000313" key="1">
    <source>
        <dbReference type="EMBL" id="GAA4954513.1"/>
    </source>
</evidence>
<reference evidence="2" key="1">
    <citation type="journal article" date="2019" name="Int. J. Syst. Evol. Microbiol.">
        <title>The Global Catalogue of Microorganisms (GCM) 10K type strain sequencing project: providing services to taxonomists for standard genome sequencing and annotation.</title>
        <authorList>
            <consortium name="The Broad Institute Genomics Platform"/>
            <consortium name="The Broad Institute Genome Sequencing Center for Infectious Disease"/>
            <person name="Wu L."/>
            <person name="Ma J."/>
        </authorList>
    </citation>
    <scope>NUCLEOTIDE SEQUENCE [LARGE SCALE GENOMIC DNA]</scope>
    <source>
        <strain evidence="2">JCM 19134</strain>
    </source>
</reference>
<name>A0AAV3U768_9ALTE</name>
<dbReference type="AlphaFoldDB" id="A0AAV3U768"/>
<dbReference type="EMBL" id="BAABLX010000061">
    <property type="protein sequence ID" value="GAA4954513.1"/>
    <property type="molecule type" value="Genomic_DNA"/>
</dbReference>
<evidence type="ECO:0000313" key="2">
    <source>
        <dbReference type="Proteomes" id="UP001409585"/>
    </source>
</evidence>
<accession>A0AAV3U768</accession>
<gene>
    <name evidence="1" type="ORF">GCM10025791_38320</name>
</gene>
<proteinExistence type="predicted"/>
<comment type="caution">
    <text evidence="1">The sequence shown here is derived from an EMBL/GenBank/DDBJ whole genome shotgun (WGS) entry which is preliminary data.</text>
</comment>
<dbReference type="RefSeq" id="WP_345426270.1">
    <property type="nucleotide sequence ID" value="NZ_AP031496.1"/>
</dbReference>
<organism evidence="1 2">
    <name type="scientific">Halioxenophilus aromaticivorans</name>
    <dbReference type="NCBI Taxonomy" id="1306992"/>
    <lineage>
        <taxon>Bacteria</taxon>
        <taxon>Pseudomonadati</taxon>
        <taxon>Pseudomonadota</taxon>
        <taxon>Gammaproteobacteria</taxon>
        <taxon>Alteromonadales</taxon>
        <taxon>Alteromonadaceae</taxon>
        <taxon>Halioxenophilus</taxon>
    </lineage>
</organism>
<dbReference type="Proteomes" id="UP001409585">
    <property type="component" value="Unassembled WGS sequence"/>
</dbReference>